<keyword evidence="5" id="KW-1185">Reference proteome</keyword>
<dbReference type="Proteomes" id="UP000582643">
    <property type="component" value="Unassembled WGS sequence"/>
</dbReference>
<dbReference type="CDD" id="cd02440">
    <property type="entry name" value="AdoMet_MTases"/>
    <property type="match status" value="1"/>
</dbReference>
<dbReference type="PANTHER" id="PTHR10509">
    <property type="entry name" value="O-METHYLTRANSFERASE-RELATED"/>
    <property type="match status" value="1"/>
</dbReference>
<dbReference type="InterPro" id="IPR050362">
    <property type="entry name" value="Cation-dep_OMT"/>
</dbReference>
<dbReference type="Pfam" id="PF01596">
    <property type="entry name" value="Methyltransf_3"/>
    <property type="match status" value="1"/>
</dbReference>
<organism evidence="4 5">
    <name type="scientific">Streptomyces nymphaeiformis</name>
    <dbReference type="NCBI Taxonomy" id="2663842"/>
    <lineage>
        <taxon>Bacteria</taxon>
        <taxon>Bacillati</taxon>
        <taxon>Actinomycetota</taxon>
        <taxon>Actinomycetes</taxon>
        <taxon>Kitasatosporales</taxon>
        <taxon>Streptomycetaceae</taxon>
        <taxon>Streptomyces</taxon>
    </lineage>
</organism>
<keyword evidence="2 4" id="KW-0808">Transferase</keyword>
<dbReference type="Gene3D" id="3.40.50.150">
    <property type="entry name" value="Vaccinia Virus protein VP39"/>
    <property type="match status" value="1"/>
</dbReference>
<accession>A0A7W7U960</accession>
<dbReference type="InterPro" id="IPR029063">
    <property type="entry name" value="SAM-dependent_MTases_sf"/>
</dbReference>
<dbReference type="EMBL" id="JACHJY010000011">
    <property type="protein sequence ID" value="MBB4985950.1"/>
    <property type="molecule type" value="Genomic_DNA"/>
</dbReference>
<keyword evidence="1 4" id="KW-0489">Methyltransferase</keyword>
<dbReference type="PROSITE" id="PS51682">
    <property type="entry name" value="SAM_OMT_I"/>
    <property type="match status" value="1"/>
</dbReference>
<dbReference type="AlphaFoldDB" id="A0A7W7U960"/>
<keyword evidence="3" id="KW-0949">S-adenosyl-L-methionine</keyword>
<sequence>MAVDTWSETEDFLSGVLCAPDPDLARALDVSEQADLPIINVSALQGKQISLLARMVGARRILEVGSLGGYSALWLAKTLPPGGRMVTIENNPVHAVVAADNLKAAGLDDRVEVRVGNAAEQLAQLAEEKAEPFDFFFIDADQHNNVTYFESCLRLGRSGSVIVIDNVVRAGEVRDLETSNGAVRATQRVLQLVGGSDRVDGVVFQTVGRRGHDGMLVIRMS</sequence>
<protein>
    <submittedName>
        <fullName evidence="4">Putative O-methyltransferase YrrM</fullName>
    </submittedName>
</protein>
<evidence type="ECO:0000313" key="5">
    <source>
        <dbReference type="Proteomes" id="UP000582643"/>
    </source>
</evidence>
<dbReference type="GO" id="GO:0008171">
    <property type="term" value="F:O-methyltransferase activity"/>
    <property type="evidence" value="ECO:0007669"/>
    <property type="project" value="InterPro"/>
</dbReference>
<name>A0A7W7U960_9ACTN</name>
<evidence type="ECO:0000256" key="2">
    <source>
        <dbReference type="ARBA" id="ARBA00022679"/>
    </source>
</evidence>
<evidence type="ECO:0000256" key="1">
    <source>
        <dbReference type="ARBA" id="ARBA00022603"/>
    </source>
</evidence>
<dbReference type="GO" id="GO:0032259">
    <property type="term" value="P:methylation"/>
    <property type="evidence" value="ECO:0007669"/>
    <property type="project" value="UniProtKB-KW"/>
</dbReference>
<reference evidence="4 5" key="1">
    <citation type="submission" date="2020-08" db="EMBL/GenBank/DDBJ databases">
        <title>Genomic Encyclopedia of Type Strains, Phase III (KMG-III): the genomes of soil and plant-associated and newly described type strains.</title>
        <authorList>
            <person name="Whitman W."/>
        </authorList>
    </citation>
    <scope>NUCLEOTIDE SEQUENCE [LARGE SCALE GENOMIC DNA]</scope>
    <source>
        <strain evidence="4 5">SFB5A</strain>
    </source>
</reference>
<dbReference type="SUPFAM" id="SSF53335">
    <property type="entry name" value="S-adenosyl-L-methionine-dependent methyltransferases"/>
    <property type="match status" value="1"/>
</dbReference>
<proteinExistence type="predicted"/>
<evidence type="ECO:0000313" key="4">
    <source>
        <dbReference type="EMBL" id="MBB4985950.1"/>
    </source>
</evidence>
<comment type="caution">
    <text evidence="4">The sequence shown here is derived from an EMBL/GenBank/DDBJ whole genome shotgun (WGS) entry which is preliminary data.</text>
</comment>
<dbReference type="GO" id="GO:0008757">
    <property type="term" value="F:S-adenosylmethionine-dependent methyltransferase activity"/>
    <property type="evidence" value="ECO:0007669"/>
    <property type="project" value="TreeGrafter"/>
</dbReference>
<dbReference type="InterPro" id="IPR002935">
    <property type="entry name" value="SAM_O-MeTrfase"/>
</dbReference>
<gene>
    <name evidence="4" type="ORF">GGE06_006912</name>
</gene>
<evidence type="ECO:0000256" key="3">
    <source>
        <dbReference type="ARBA" id="ARBA00022691"/>
    </source>
</evidence>
<dbReference type="PANTHER" id="PTHR10509:SF14">
    <property type="entry name" value="CAFFEOYL-COA O-METHYLTRANSFERASE 3-RELATED"/>
    <property type="match status" value="1"/>
</dbReference>
<dbReference type="RefSeq" id="WP_184932586.1">
    <property type="nucleotide sequence ID" value="NZ_JACHJY010000011.1"/>
</dbReference>